<feature type="region of interest" description="Disordered" evidence="1">
    <location>
        <begin position="109"/>
        <end position="136"/>
    </location>
</feature>
<dbReference type="InterPro" id="IPR016197">
    <property type="entry name" value="Chromo-like_dom_sf"/>
</dbReference>
<dbReference type="CDD" id="cd00024">
    <property type="entry name" value="CD_CSD"/>
    <property type="match status" value="1"/>
</dbReference>
<dbReference type="Gene3D" id="2.40.50.40">
    <property type="match status" value="1"/>
</dbReference>
<dbReference type="OrthoDB" id="1648721at2759"/>
<evidence type="ECO:0000256" key="1">
    <source>
        <dbReference type="SAM" id="MobiDB-lite"/>
    </source>
</evidence>
<dbReference type="Pfam" id="PF00385">
    <property type="entry name" value="Chromo"/>
    <property type="match status" value="1"/>
</dbReference>
<proteinExistence type="predicted"/>
<evidence type="ECO:0000313" key="4">
    <source>
        <dbReference type="Proteomes" id="UP000594638"/>
    </source>
</evidence>
<feature type="region of interest" description="Disordered" evidence="1">
    <location>
        <begin position="22"/>
        <end position="42"/>
    </location>
</feature>
<dbReference type="SMART" id="SM00298">
    <property type="entry name" value="CHROMO"/>
    <property type="match status" value="1"/>
</dbReference>
<dbReference type="AlphaFoldDB" id="A0A8S0RTF0"/>
<feature type="domain" description="Chromo" evidence="2">
    <location>
        <begin position="48"/>
        <end position="104"/>
    </location>
</feature>
<sequence>MKADFAELKDFIIELRRNPEKRPADNFSESSTIGQVSQPFPRAPITTFSHQDIVDEVLDDEIIASQNGGFRRFLVRWKDRPLSDATWINEEEFRQLDPKLLDAYLDYTSPSSFQPGRNDATRKQLKVYSRRKTNNQ</sequence>
<name>A0A8S0RTF0_OLEEU</name>
<organism evidence="3 4">
    <name type="scientific">Olea europaea subsp. europaea</name>
    <dbReference type="NCBI Taxonomy" id="158383"/>
    <lineage>
        <taxon>Eukaryota</taxon>
        <taxon>Viridiplantae</taxon>
        <taxon>Streptophyta</taxon>
        <taxon>Embryophyta</taxon>
        <taxon>Tracheophyta</taxon>
        <taxon>Spermatophyta</taxon>
        <taxon>Magnoliopsida</taxon>
        <taxon>eudicotyledons</taxon>
        <taxon>Gunneridae</taxon>
        <taxon>Pentapetalae</taxon>
        <taxon>asterids</taxon>
        <taxon>lamiids</taxon>
        <taxon>Lamiales</taxon>
        <taxon>Oleaceae</taxon>
        <taxon>Oleeae</taxon>
        <taxon>Olea</taxon>
    </lineage>
</organism>
<dbReference type="SUPFAM" id="SSF54160">
    <property type="entry name" value="Chromo domain-like"/>
    <property type="match status" value="1"/>
</dbReference>
<evidence type="ECO:0000313" key="3">
    <source>
        <dbReference type="EMBL" id="CAA2982891.1"/>
    </source>
</evidence>
<protein>
    <recommendedName>
        <fullName evidence="2">Chromo domain-containing protein</fullName>
    </recommendedName>
</protein>
<evidence type="ECO:0000259" key="2">
    <source>
        <dbReference type="PROSITE" id="PS50013"/>
    </source>
</evidence>
<dbReference type="PROSITE" id="PS50013">
    <property type="entry name" value="CHROMO_2"/>
    <property type="match status" value="1"/>
</dbReference>
<accession>A0A8S0RTF0</accession>
<dbReference type="EMBL" id="CACTIH010003709">
    <property type="protein sequence ID" value="CAA2982891.1"/>
    <property type="molecule type" value="Genomic_DNA"/>
</dbReference>
<feature type="compositionally biased region" description="Polar residues" evidence="1">
    <location>
        <begin position="27"/>
        <end position="38"/>
    </location>
</feature>
<dbReference type="Gramene" id="OE9A044975T1">
    <property type="protein sequence ID" value="OE9A044975C1"/>
    <property type="gene ID" value="OE9A044975"/>
</dbReference>
<gene>
    <name evidence="3" type="ORF">OLEA9_A044975</name>
</gene>
<comment type="caution">
    <text evidence="3">The sequence shown here is derived from an EMBL/GenBank/DDBJ whole genome shotgun (WGS) entry which is preliminary data.</text>
</comment>
<feature type="compositionally biased region" description="Basic residues" evidence="1">
    <location>
        <begin position="123"/>
        <end position="136"/>
    </location>
</feature>
<dbReference type="Proteomes" id="UP000594638">
    <property type="component" value="Unassembled WGS sequence"/>
</dbReference>
<dbReference type="InterPro" id="IPR023780">
    <property type="entry name" value="Chromo_domain"/>
</dbReference>
<keyword evidence="4" id="KW-1185">Reference proteome</keyword>
<reference evidence="3 4" key="1">
    <citation type="submission" date="2019-12" db="EMBL/GenBank/DDBJ databases">
        <authorList>
            <person name="Alioto T."/>
            <person name="Alioto T."/>
            <person name="Gomez Garrido J."/>
        </authorList>
    </citation>
    <scope>NUCLEOTIDE SEQUENCE [LARGE SCALE GENOMIC DNA]</scope>
</reference>
<dbReference type="InterPro" id="IPR000953">
    <property type="entry name" value="Chromo/chromo_shadow_dom"/>
</dbReference>